<name>A0ACB8RIG0_9AGAM</name>
<organism evidence="1 2">
    <name type="scientific">Auriscalpium vulgare</name>
    <dbReference type="NCBI Taxonomy" id="40419"/>
    <lineage>
        <taxon>Eukaryota</taxon>
        <taxon>Fungi</taxon>
        <taxon>Dikarya</taxon>
        <taxon>Basidiomycota</taxon>
        <taxon>Agaricomycotina</taxon>
        <taxon>Agaricomycetes</taxon>
        <taxon>Russulales</taxon>
        <taxon>Auriscalpiaceae</taxon>
        <taxon>Auriscalpium</taxon>
    </lineage>
</organism>
<evidence type="ECO:0000313" key="1">
    <source>
        <dbReference type="EMBL" id="KAI0044034.1"/>
    </source>
</evidence>
<dbReference type="EMBL" id="MU275996">
    <property type="protein sequence ID" value="KAI0044034.1"/>
    <property type="molecule type" value="Genomic_DNA"/>
</dbReference>
<keyword evidence="2" id="KW-1185">Reference proteome</keyword>
<gene>
    <name evidence="1" type="ORF">FA95DRAFT_306860</name>
</gene>
<accession>A0ACB8RIG0</accession>
<proteinExistence type="predicted"/>
<reference evidence="1" key="2">
    <citation type="journal article" date="2022" name="New Phytol.">
        <title>Evolutionary transition to the ectomycorrhizal habit in the genomes of a hyperdiverse lineage of mushroom-forming fungi.</title>
        <authorList>
            <person name="Looney B."/>
            <person name="Miyauchi S."/>
            <person name="Morin E."/>
            <person name="Drula E."/>
            <person name="Courty P.E."/>
            <person name="Kohler A."/>
            <person name="Kuo A."/>
            <person name="LaButti K."/>
            <person name="Pangilinan J."/>
            <person name="Lipzen A."/>
            <person name="Riley R."/>
            <person name="Andreopoulos W."/>
            <person name="He G."/>
            <person name="Johnson J."/>
            <person name="Nolan M."/>
            <person name="Tritt A."/>
            <person name="Barry K.W."/>
            <person name="Grigoriev I.V."/>
            <person name="Nagy L.G."/>
            <person name="Hibbett D."/>
            <person name="Henrissat B."/>
            <person name="Matheny P.B."/>
            <person name="Labbe J."/>
            <person name="Martin F.M."/>
        </authorList>
    </citation>
    <scope>NUCLEOTIDE SEQUENCE</scope>
    <source>
        <strain evidence="1">FP105234-sp</strain>
    </source>
</reference>
<dbReference type="Proteomes" id="UP000814033">
    <property type="component" value="Unassembled WGS sequence"/>
</dbReference>
<comment type="caution">
    <text evidence="1">The sequence shown here is derived from an EMBL/GenBank/DDBJ whole genome shotgun (WGS) entry which is preliminary data.</text>
</comment>
<sequence>MASSPNSSSLQWDKRNQGFISPSQLQQMRLHSPNRDLSSSPAQEPLPAQPPSRPPQSAPPQTHNRSSSFFSIFGRSNEPPQPAPFSSLQARRTNSAQGPDEQGRMSLDKGRPTLSSPLSSPSVRGQAAPERRASIAGGAPPGPTGPQQPLHPEIRSVVQLTLAHAHKVYFSGPLVRRIERLPDGHQPAKDEGWRDVWAQLGGTTLSVWDMKEIEEASKVGKEVPPTYINITDAFVNVLGAVTIPASGDNPAKKYSNVVTVNTAGSNLLLFSCPSTVALISWATAFRLSAWEKSRLEEIYTAHLVRITYNSGRELPSTLVRSRMEGWVRVRMAGQTDWKRLWMTISSGSSQEALTSSDRPSSPGAAPRKRRISALFSSREDNHGGLLYQKSIVSFFLSQKTKDKKRPVMSFQDVTQAFAVYPERPELINRSTLMKLEGTFGDEEVAGAMRGKEGWVLVMPELESGLQQHTEMLKWLIALHDAFQLYGRPKEYSWDPRDPASMMFAYPIGPNRDLLFLEREMAESMDPRDDRTSAVRSRLLNILLERMSGVPPQQRQGQPGRPSVAPTLPPLPSLSESEPESGGSGSTPSQGALPQLPALNFDSSPANGNGSQSEPGKRILTPITEGSADSKTRSLSVGDNATVRSPLGQGPPEEADENGAMLDRPMNSSPSNMSPTALQPNRRPSEDTVASIKNVNPSRPSPQSQSRQSFAGSVAKNSMEERSSPNSINVTSRASIKTVNSSFSPPPLSPATSSNPPASINNVPPPRTPSPAGFSILTSPHSILSSPNSPIDVSERSPEFRSFANSAERAPRSPGTPPITARAPLPPSKLSSEPAMTKEEPDDDDDLYAEAGALYYMQQFDQQDAPRRVPPKPTSDDDETSSDESSEEARAPPPPPPQKTVSPLRTRANSPPAASVRSGARSPQQWQTRSPAPPAKSPTTDSAHSGSDRRPVGARAAPGSNRHDALSPELFSTDASDIHRIQNMSAHDDEENADALAALTFLEQDEPSQPAQPAARSVASPPPLPASQPPAIVAPEQRSGSPSSDAHSQYRSSFAPSRKAMERKAQTEAQQAAHEAASHRPGRAGKAKANVKNRRAWGDSSDEEEEEEEEEEDVDSDGEPTAPVRDDRSASGYFPPVGPGQPLQPSAVPSTESSQSNSAHARPPRNLPQVPPPRSQGGYESDSRRPYPDQYSQAERRTAYEDSLHPSSAGQSGIPTHAPAPVPPRHMWSQVLDPGHTPGSVPDGGRDTFIQLEPATQTMTKAFTPHGLLSAGLQDKEDRSAKKQEELARESGASLVNVPNKPPPPQTGLLGAITGYERERKREGGVGATLTEREREKRMAEERQRKLDEYQRQQLEQMAQGGSMYGAQQFPGYNPMMNPMMMGINPMMSGFMGGYPGMMPGMQGYGNPQHMFAAQQAAQAYQQAMMSLSQAGSQVGVDAGGQQQMNPMMTGASMGGYDPRFSMMMPMMSPMPMGGMNPMGQMSPMATGQMSPMATGQMSPMATGGMPGAMNGGMMNGGMPGMNGGMQGAMGGAMSPMPMNMQMTGNTSQFDPRLSQYDPGLQPPSASFANQGGRFPSRNSSAGNSPVRRPADDESVRRSADASPRPPQ</sequence>
<reference evidence="1" key="1">
    <citation type="submission" date="2021-02" db="EMBL/GenBank/DDBJ databases">
        <authorList>
            <consortium name="DOE Joint Genome Institute"/>
            <person name="Ahrendt S."/>
            <person name="Looney B.P."/>
            <person name="Miyauchi S."/>
            <person name="Morin E."/>
            <person name="Drula E."/>
            <person name="Courty P.E."/>
            <person name="Chicoki N."/>
            <person name="Fauchery L."/>
            <person name="Kohler A."/>
            <person name="Kuo A."/>
            <person name="Labutti K."/>
            <person name="Pangilinan J."/>
            <person name="Lipzen A."/>
            <person name="Riley R."/>
            <person name="Andreopoulos W."/>
            <person name="He G."/>
            <person name="Johnson J."/>
            <person name="Barry K.W."/>
            <person name="Grigoriev I.V."/>
            <person name="Nagy L."/>
            <person name="Hibbett D."/>
            <person name="Henrissat B."/>
            <person name="Matheny P.B."/>
            <person name="Labbe J."/>
            <person name="Martin F."/>
        </authorList>
    </citation>
    <scope>NUCLEOTIDE SEQUENCE</scope>
    <source>
        <strain evidence="1">FP105234-sp</strain>
    </source>
</reference>
<protein>
    <submittedName>
        <fullName evidence="1">Uncharacterized protein</fullName>
    </submittedName>
</protein>
<evidence type="ECO:0000313" key="2">
    <source>
        <dbReference type="Proteomes" id="UP000814033"/>
    </source>
</evidence>